<protein>
    <submittedName>
        <fullName evidence="1">Uncharacterized protein</fullName>
    </submittedName>
</protein>
<evidence type="ECO:0000313" key="2">
    <source>
        <dbReference type="Proteomes" id="UP000799118"/>
    </source>
</evidence>
<evidence type="ECO:0000313" key="1">
    <source>
        <dbReference type="EMBL" id="KAE9390674.1"/>
    </source>
</evidence>
<organism evidence="1 2">
    <name type="scientific">Gymnopus androsaceus JB14</name>
    <dbReference type="NCBI Taxonomy" id="1447944"/>
    <lineage>
        <taxon>Eukaryota</taxon>
        <taxon>Fungi</taxon>
        <taxon>Dikarya</taxon>
        <taxon>Basidiomycota</taxon>
        <taxon>Agaricomycotina</taxon>
        <taxon>Agaricomycetes</taxon>
        <taxon>Agaricomycetidae</taxon>
        <taxon>Agaricales</taxon>
        <taxon>Marasmiineae</taxon>
        <taxon>Omphalotaceae</taxon>
        <taxon>Gymnopus</taxon>
    </lineage>
</organism>
<dbReference type="Proteomes" id="UP000799118">
    <property type="component" value="Unassembled WGS sequence"/>
</dbReference>
<name>A0A6A4GZV7_9AGAR</name>
<dbReference type="EMBL" id="ML769650">
    <property type="protein sequence ID" value="KAE9390674.1"/>
    <property type="molecule type" value="Genomic_DNA"/>
</dbReference>
<sequence>MGVQSFLVKADKTVCSIPKLNCNFKTSAFPVPDCQKLTPMLDQHITDRAINHLQGLKDAQTKKKEFTRTKIVLRNTKYPGVTAKSLEEEIATLKTQIQVLQNNSTAMVVDLEGSVPLLGNNAVDGVLDGAELNSAGPIQPGSGCIDPALTLIDHGRGGAQNPLKEPEPMEQDPSGPTLLVISATGENTVELTQAIATIEQASPFIKTGTSTIEETALMKATESLANAGLDICQSLTIDSTAIEWPVDSNVHKLVQTHAIALWEWVVKFLEIKDNISSTAQKAGVDDSSAQVYAPVGFLQPGAIIAASKVNFGKLSIFDEGAQGLAVAMAVFKNQSNHRKCLTHSDTNWRGKLKLIGARLGHLDCGCPNILALVELFIKKFTAQSPLYCAEVELLKREMSKVYSGYKEDTSFSAANLLTVQHALTAVSGLSAEAMLQPAKERYMVTSEWAVKELIGLVNEEHREGMPKIAADLRAILSTYETE</sequence>
<accession>A0A6A4GZV7</accession>
<keyword evidence="2" id="KW-1185">Reference proteome</keyword>
<reference evidence="1" key="1">
    <citation type="journal article" date="2019" name="Environ. Microbiol.">
        <title>Fungal ecological strategies reflected in gene transcription - a case study of two litter decomposers.</title>
        <authorList>
            <person name="Barbi F."/>
            <person name="Kohler A."/>
            <person name="Barry K."/>
            <person name="Baskaran P."/>
            <person name="Daum C."/>
            <person name="Fauchery L."/>
            <person name="Ihrmark K."/>
            <person name="Kuo A."/>
            <person name="LaButti K."/>
            <person name="Lipzen A."/>
            <person name="Morin E."/>
            <person name="Grigoriev I.V."/>
            <person name="Henrissat B."/>
            <person name="Lindahl B."/>
            <person name="Martin F."/>
        </authorList>
    </citation>
    <scope>NUCLEOTIDE SEQUENCE</scope>
    <source>
        <strain evidence="1">JB14</strain>
    </source>
</reference>
<dbReference type="OrthoDB" id="3059115at2759"/>
<proteinExistence type="predicted"/>
<dbReference type="AlphaFoldDB" id="A0A6A4GZV7"/>
<gene>
    <name evidence="1" type="ORF">BT96DRAFT_945945</name>
</gene>